<organism evidence="1 2">
    <name type="scientific">Alphaentomopoxvirus acuprea</name>
    <dbReference type="NCBI Taxonomy" id="62099"/>
    <lineage>
        <taxon>Viruses</taxon>
        <taxon>Varidnaviria</taxon>
        <taxon>Bamfordvirae</taxon>
        <taxon>Nucleocytoviricota</taxon>
        <taxon>Pokkesviricetes</taxon>
        <taxon>Chitovirales</taxon>
        <taxon>Poxviridae</taxon>
        <taxon>Entomopoxvirinae</taxon>
        <taxon>Alphaentomopoxvirus</taxon>
    </lineage>
</organism>
<dbReference type="EMBL" id="AP013055">
    <property type="protein sequence ID" value="BAO49421.1"/>
    <property type="molecule type" value="Genomic_DNA"/>
</dbReference>
<dbReference type="GeneID" id="18263490"/>
<dbReference type="InterPro" id="IPR029052">
    <property type="entry name" value="Metallo-depent_PP-like"/>
</dbReference>
<evidence type="ECO:0000313" key="2">
    <source>
        <dbReference type="Proteomes" id="UP000174145"/>
    </source>
</evidence>
<sequence length="226" mass="27004">MILNCMSNLNIPLTNYISYDASDIVIVSNISHLHDYNLIKNFFKKFDYSKEIIFVPGVQDILFDHEYKMNTEYTHNHYHRKFIRNIYNKIYDNELDIIILRDDYIELDLENIVSIYGQCYSNDYKFNNSEIHKYIYGNAHLKNESELENLRNNIKSCDILITSYPPYSILDNNMGCKYLLNRVLNIKPKYHIFNGFDKSCKFIFNNINFINSNIYNNNKKSIILSY</sequence>
<dbReference type="RefSeq" id="YP_009001534.1">
    <property type="nucleotide sequence ID" value="NC_023426.1"/>
</dbReference>
<dbReference type="PANTHER" id="PTHR12905:SF0">
    <property type="entry name" value="CALCINEURIN-LIKE PHOSPHOESTERASE DOMAIN-CONTAINING PROTEIN"/>
    <property type="match status" value="1"/>
</dbReference>
<evidence type="ECO:0000313" key="1">
    <source>
        <dbReference type="EMBL" id="BAO49421.1"/>
    </source>
</evidence>
<dbReference type="KEGG" id="vg:18263490"/>
<dbReference type="PANTHER" id="PTHR12905">
    <property type="entry name" value="METALLOPHOSPHOESTERASE"/>
    <property type="match status" value="1"/>
</dbReference>
<dbReference type="SUPFAM" id="SSF56300">
    <property type="entry name" value="Metallo-dependent phosphatases"/>
    <property type="match status" value="1"/>
</dbReference>
<dbReference type="InterPro" id="IPR051693">
    <property type="entry name" value="UPF0046_metallophosphoest"/>
</dbReference>
<dbReference type="Gene3D" id="3.60.21.10">
    <property type="match status" value="1"/>
</dbReference>
<accession>W6JLB8</accession>
<reference evidence="1 2" key="1">
    <citation type="journal article" date="2014" name="Virology">
        <title>The complete genome sequence of the Alphaentomopoxvirus Anomala cuprea entomopoxvirus, including its terminal hairpin loop sequences, suggests a potentially unique mode of apoptosis inhibition and mode of DNA replication.</title>
        <authorList>
            <person name="Mitsuhashi W."/>
            <person name="Miyamoto K."/>
            <person name="Wada S."/>
        </authorList>
    </citation>
    <scope>NUCLEOTIDE SEQUENCE [LARGE SCALE GENOMIC DNA]</scope>
    <source>
        <strain evidence="1">CV6M</strain>
    </source>
</reference>
<dbReference type="OrthoDB" id="18732at10239"/>
<keyword evidence="2" id="KW-1185">Reference proteome</keyword>
<protein>
    <submittedName>
        <fullName evidence="1">Metallophosphoesterase domain-containing protein</fullName>
    </submittedName>
</protein>
<name>W6JLB8_9POXV</name>
<proteinExistence type="predicted"/>
<dbReference type="Proteomes" id="UP000174145">
    <property type="component" value="Segment"/>
</dbReference>